<evidence type="ECO:0000256" key="3">
    <source>
        <dbReference type="ARBA" id="ARBA00022801"/>
    </source>
</evidence>
<dbReference type="EC" id="3.2.2.-" evidence="5"/>
<dbReference type="NCBIfam" id="TIGR00567">
    <property type="entry name" value="3mg"/>
    <property type="match status" value="1"/>
</dbReference>
<keyword evidence="7" id="KW-1185">Reference proteome</keyword>
<gene>
    <name evidence="6" type="ORF">SAMN05192557_0708</name>
</gene>
<evidence type="ECO:0000256" key="4">
    <source>
        <dbReference type="ARBA" id="ARBA00023204"/>
    </source>
</evidence>
<dbReference type="CDD" id="cd00540">
    <property type="entry name" value="AAG"/>
    <property type="match status" value="1"/>
</dbReference>
<organism evidence="6 7">
    <name type="scientific">Aliicoccus persicus</name>
    <dbReference type="NCBI Taxonomy" id="930138"/>
    <lineage>
        <taxon>Bacteria</taxon>
        <taxon>Bacillati</taxon>
        <taxon>Bacillota</taxon>
        <taxon>Bacilli</taxon>
        <taxon>Bacillales</taxon>
        <taxon>Staphylococcaceae</taxon>
        <taxon>Aliicoccus</taxon>
    </lineage>
</organism>
<dbReference type="HAMAP" id="MF_00527">
    <property type="entry name" value="3MGH"/>
    <property type="match status" value="1"/>
</dbReference>
<dbReference type="InterPro" id="IPR011034">
    <property type="entry name" value="Formyl_transferase-like_C_sf"/>
</dbReference>
<accession>A0A662Z491</accession>
<keyword evidence="4 5" id="KW-0234">DNA repair</keyword>
<dbReference type="PANTHER" id="PTHR10429:SF0">
    <property type="entry name" value="DNA-3-METHYLADENINE GLYCOSYLASE"/>
    <property type="match status" value="1"/>
</dbReference>
<dbReference type="SUPFAM" id="SSF50486">
    <property type="entry name" value="FMT C-terminal domain-like"/>
    <property type="match status" value="1"/>
</dbReference>
<comment type="similarity">
    <text evidence="1 5">Belongs to the DNA glycosylase MPG family.</text>
</comment>
<dbReference type="AlphaFoldDB" id="A0A662Z491"/>
<evidence type="ECO:0000313" key="7">
    <source>
        <dbReference type="Proteomes" id="UP000243605"/>
    </source>
</evidence>
<dbReference type="PANTHER" id="PTHR10429">
    <property type="entry name" value="DNA-3-METHYLADENINE GLYCOSYLASE"/>
    <property type="match status" value="1"/>
</dbReference>
<dbReference type="InterPro" id="IPR036995">
    <property type="entry name" value="MPG_sf"/>
</dbReference>
<evidence type="ECO:0000256" key="1">
    <source>
        <dbReference type="ARBA" id="ARBA00009232"/>
    </source>
</evidence>
<evidence type="ECO:0000256" key="2">
    <source>
        <dbReference type="ARBA" id="ARBA00022763"/>
    </source>
</evidence>
<dbReference type="Gene3D" id="3.10.300.10">
    <property type="entry name" value="Methylpurine-DNA glycosylase (MPG)"/>
    <property type="match status" value="1"/>
</dbReference>
<dbReference type="OrthoDB" id="9794313at2"/>
<dbReference type="InterPro" id="IPR003180">
    <property type="entry name" value="MPG"/>
</dbReference>
<keyword evidence="2 5" id="KW-0227">DNA damage</keyword>
<dbReference type="GO" id="GO:0006284">
    <property type="term" value="P:base-excision repair"/>
    <property type="evidence" value="ECO:0007669"/>
    <property type="project" value="InterPro"/>
</dbReference>
<dbReference type="GO" id="GO:0003905">
    <property type="term" value="F:alkylbase DNA N-glycosylase activity"/>
    <property type="evidence" value="ECO:0007669"/>
    <property type="project" value="InterPro"/>
</dbReference>
<evidence type="ECO:0000256" key="5">
    <source>
        <dbReference type="HAMAP-Rule" id="MF_00527"/>
    </source>
</evidence>
<dbReference type="GO" id="GO:0003677">
    <property type="term" value="F:DNA binding"/>
    <property type="evidence" value="ECO:0007669"/>
    <property type="project" value="InterPro"/>
</dbReference>
<dbReference type="RefSeq" id="WP_091473926.1">
    <property type="nucleotide sequence ID" value="NZ_FOIT01000001.1"/>
</dbReference>
<name>A0A662Z491_9STAP</name>
<dbReference type="EMBL" id="FOIT01000001">
    <property type="protein sequence ID" value="SEV88253.1"/>
    <property type="molecule type" value="Genomic_DNA"/>
</dbReference>
<dbReference type="Pfam" id="PF02245">
    <property type="entry name" value="Pur_DNA_glyco"/>
    <property type="match status" value="1"/>
</dbReference>
<protein>
    <recommendedName>
        <fullName evidence="5">Putative 3-methyladenine DNA glycosylase</fullName>
        <ecNumber evidence="5">3.2.2.-</ecNumber>
    </recommendedName>
</protein>
<reference evidence="6 7" key="1">
    <citation type="submission" date="2016-10" db="EMBL/GenBank/DDBJ databases">
        <authorList>
            <person name="Varghese N."/>
            <person name="Submissions S."/>
        </authorList>
    </citation>
    <scope>NUCLEOTIDE SEQUENCE [LARGE SCALE GENOMIC DNA]</scope>
    <source>
        <strain evidence="6 7">IBRC-M10081</strain>
    </source>
</reference>
<dbReference type="Proteomes" id="UP000243605">
    <property type="component" value="Unassembled WGS sequence"/>
</dbReference>
<evidence type="ECO:0000313" key="6">
    <source>
        <dbReference type="EMBL" id="SEV88253.1"/>
    </source>
</evidence>
<proteinExistence type="inferred from homology"/>
<dbReference type="FunFam" id="3.10.300.10:FF:000001">
    <property type="entry name" value="Putative 3-methyladenine DNA glycosylase"/>
    <property type="match status" value="1"/>
</dbReference>
<sequence length="200" mass="22590">MDLSFLSGNTLDAAKHLLGKEIISYVDGIVTSGYITEVEAYLGLDDKASHTYLGKKTKKNEMMFNSYGHLYVYTMHGHHCMNILTRETEFPEGVLIRGIEPHQNIQTMIERRGRDTHISDGPGKLTKALGVRRDTHNGIRINSGIIDLKEGKIPQKIVATKRIGIDTKEEAVDYLYRFIVDGNKNVSRFRGRAHENGGWM</sequence>
<keyword evidence="3 5" id="KW-0378">Hydrolase</keyword>